<proteinExistence type="predicted"/>
<accession>A0AAE1EH85</accession>
<evidence type="ECO:0000313" key="3">
    <source>
        <dbReference type="Proteomes" id="UP001286313"/>
    </source>
</evidence>
<dbReference type="GO" id="GO:0005730">
    <property type="term" value="C:nucleolus"/>
    <property type="evidence" value="ECO:0007669"/>
    <property type="project" value="TreeGrafter"/>
</dbReference>
<dbReference type="PANTHER" id="PTHR16148:SF14">
    <property type="entry name" value="MYND-TYPE DOMAIN-CONTAINING PROTEIN"/>
    <property type="match status" value="1"/>
</dbReference>
<feature type="compositionally biased region" description="Low complexity" evidence="1">
    <location>
        <begin position="96"/>
        <end position="112"/>
    </location>
</feature>
<feature type="region of interest" description="Disordered" evidence="1">
    <location>
        <begin position="41"/>
        <end position="112"/>
    </location>
</feature>
<keyword evidence="3" id="KW-1185">Reference proteome</keyword>
<evidence type="ECO:0000313" key="2">
    <source>
        <dbReference type="EMBL" id="KAK3851263.1"/>
    </source>
</evidence>
<evidence type="ECO:0000256" key="1">
    <source>
        <dbReference type="SAM" id="MobiDB-lite"/>
    </source>
</evidence>
<protein>
    <submittedName>
        <fullName evidence="2">Uncharacterized protein</fullName>
    </submittedName>
</protein>
<name>A0AAE1EH85_PETCI</name>
<dbReference type="GO" id="GO:0005654">
    <property type="term" value="C:nucleoplasm"/>
    <property type="evidence" value="ECO:0007669"/>
    <property type="project" value="TreeGrafter"/>
</dbReference>
<sequence>MRIWVLLLYSDDIARPSEEEEDIDVVDVDVARFSIVPGITYTSQQNNNNNQNPNNNPNLSPNPNNPNQNPNNNPQNPQNNNNNPQNNNPNNPPQNPNNNNNPQNNNNNNILSSFGPVSSPFFFMCQYPRVGEPSGVPQQEDVALRVEFSGRKTPLGGYEPHAVYEVLVSCNVMFDGFLMTGVHALTKHLTSANYLTLPTSLHLRFFRLRAYKPLPTTVESTQSKVRSKGSSLHRDQTRRDIVVSPIHSSTSDRGNKAVLTGTSTSVSREEENPAPWSIVMDAIAKLRGEMVKLKEQTRRKGREKIGRVRPAAPAELKPVARNSEVVCTEIWDWDGSFSVFGSDASAEDMEDGEIHDASTWQCLASKCKDFWAHGTCLRRH</sequence>
<feature type="region of interest" description="Disordered" evidence="1">
    <location>
        <begin position="246"/>
        <end position="272"/>
    </location>
</feature>
<dbReference type="AlphaFoldDB" id="A0AAE1EH85"/>
<organism evidence="2 3">
    <name type="scientific">Petrolisthes cinctipes</name>
    <name type="common">Flat porcelain crab</name>
    <dbReference type="NCBI Taxonomy" id="88211"/>
    <lineage>
        <taxon>Eukaryota</taxon>
        <taxon>Metazoa</taxon>
        <taxon>Ecdysozoa</taxon>
        <taxon>Arthropoda</taxon>
        <taxon>Crustacea</taxon>
        <taxon>Multicrustacea</taxon>
        <taxon>Malacostraca</taxon>
        <taxon>Eumalacostraca</taxon>
        <taxon>Eucarida</taxon>
        <taxon>Decapoda</taxon>
        <taxon>Pleocyemata</taxon>
        <taxon>Anomura</taxon>
        <taxon>Galatheoidea</taxon>
        <taxon>Porcellanidae</taxon>
        <taxon>Petrolisthes</taxon>
    </lineage>
</organism>
<reference evidence="2" key="1">
    <citation type="submission" date="2023-10" db="EMBL/GenBank/DDBJ databases">
        <title>Genome assemblies of two species of porcelain crab, Petrolisthes cinctipes and Petrolisthes manimaculis (Anomura: Porcellanidae).</title>
        <authorList>
            <person name="Angst P."/>
        </authorList>
    </citation>
    <scope>NUCLEOTIDE SEQUENCE</scope>
    <source>
        <strain evidence="2">PB745_01</strain>
        <tissue evidence="2">Gill</tissue>
    </source>
</reference>
<comment type="caution">
    <text evidence="2">The sequence shown here is derived from an EMBL/GenBank/DDBJ whole genome shotgun (WGS) entry which is preliminary data.</text>
</comment>
<dbReference type="Proteomes" id="UP001286313">
    <property type="component" value="Unassembled WGS sequence"/>
</dbReference>
<dbReference type="PANTHER" id="PTHR16148">
    <property type="entry name" value="NF-KAPPA-B-REPRESSING FACTOR-RELATED"/>
    <property type="match status" value="1"/>
</dbReference>
<dbReference type="EMBL" id="JAWQEG010007974">
    <property type="protein sequence ID" value="KAK3851263.1"/>
    <property type="molecule type" value="Genomic_DNA"/>
</dbReference>
<feature type="compositionally biased region" description="Low complexity" evidence="1">
    <location>
        <begin position="44"/>
        <end position="89"/>
    </location>
</feature>
<gene>
    <name evidence="2" type="ORF">Pcinc_042075</name>
</gene>